<reference evidence="2 3" key="1">
    <citation type="submission" date="2024-02" db="EMBL/GenBank/DDBJ databases">
        <authorList>
            <person name="Vignale AGUSTIN F."/>
            <person name="Sosa J E."/>
            <person name="Modenutti C."/>
        </authorList>
    </citation>
    <scope>NUCLEOTIDE SEQUENCE [LARGE SCALE GENOMIC DNA]</scope>
</reference>
<dbReference type="PANTHER" id="PTHR32010">
    <property type="entry name" value="PHOTOSYSTEM II STABILITY/ASSEMBLY FACTOR HCF136, CHLOROPLASTIC"/>
    <property type="match status" value="1"/>
</dbReference>
<feature type="region of interest" description="Disordered" evidence="1">
    <location>
        <begin position="977"/>
        <end position="996"/>
    </location>
</feature>
<accession>A0ABC8UWZ8</accession>
<feature type="compositionally biased region" description="Low complexity" evidence="1">
    <location>
        <begin position="150"/>
        <end position="162"/>
    </location>
</feature>
<dbReference type="InterPro" id="IPR008507">
    <property type="entry name" value="DUF789"/>
</dbReference>
<gene>
    <name evidence="2" type="ORF">ILEXP_LOCUS55999</name>
</gene>
<evidence type="ECO:0000313" key="2">
    <source>
        <dbReference type="EMBL" id="CAK9185580.1"/>
    </source>
</evidence>
<dbReference type="AlphaFoldDB" id="A0ABC8UWZ8"/>
<dbReference type="EMBL" id="CAUOFW020009390">
    <property type="protein sequence ID" value="CAK9185580.1"/>
    <property type="molecule type" value="Genomic_DNA"/>
</dbReference>
<sequence length="1183" mass="130206">MLKITIFGFHYYHLFPEKMHRTLRRTRNNLQKDADGENSSLNTKDLQLNTLTAASKDREVSSIILRNSDNRCAFLTFLSLEPNGHWMVVALPLQCPDNTIHLASRNQLNMNDLHLVSPSLVSSVKLDFQKAQRGTIRDRSCSFKSLTARSSSGPGSPCQSQSKGFSNNEDNTVKRNSRKKVRKGKRNRKLSGNTGLTELEYAHGSLASETGCDKDINAGNRLFPCATTLAVSQPEHRCNENCSEGNHNGTINCSATSQICTSYTNDVDESETMHQNYSSKHCLYDCENGLHTKYPGFSIINGEDDTPFKRISCSSDAHSNVFSVTNDTLVLDSVSLGSSTDGSCNTENDFKLSNKDCAGIDCSDSSGYIARKGCFSPENVSTGAVGYCRSAERTNSGEQGCTGRDRHSEVLGKRENISRVPRNPSFYGTSSVGNFRGHSGKETNNFVWQKVQRHDANECNYDLKKVSPVHSQSNIGLKESTLLKKHRNVVSSIMFSKSEGKNQANFRACGELKRKISPGSKQEYKTYCRKGSHATKAHSTLCSEISVQQNDISDILAQTSRQKELNRLKGSLSKTPGFQKSKKTESDAFIAVRRSQDCDNELEAFESNCSTVCSLDGQPSENQTSSMSRSANFHEPLELLEQLSPVYLHAVVGDEGPKSDAQVSPADHIKDTSSRVSLQKLKHVGVKDSGLPSSGQASSLSKTSLDELAAESQTLKKTAEEDFALDSHGLVSSTSTGEMCMDQSSENVNVLQAKDEVGFQNLGNHSTCVVNVSCNDHSAAKCLTSESTKHNMSASENDPSNILWAVNDAHAAELASEAIQMATGCPIAEFERVIRSASPVICPSQIIANCQTCWRSQAFGASLCRHEKPNISLGSLWQWYEQHGSYGLEVKSEDYSNSRRLGIDRHAFRAYFVPYLSAVQLFGKCRSYPADYASGISSAESMVAQKIDKASESSSNMAHLPIFSILIPKPCTEGSGSFTSESHVSDSEPSSVCVKDNASKQPVGAKWSDDFELLFEYFESDQPQQRRPLFEMIKELIRGGGPSQSRAYGDATLLGSMGLCDLHPKSWIPDDNFRAAFLTYHSLGHLVHRGPLFDSRCVDASVVSPVVGLQSYNAQGECWFQQRHPAHSQTAEIPNTYTLGILKERLRTLEQTASLMARAVVTKGSQQCMNRQSDYEFFLSRQR</sequence>
<proteinExistence type="predicted"/>
<evidence type="ECO:0000256" key="1">
    <source>
        <dbReference type="SAM" id="MobiDB-lite"/>
    </source>
</evidence>
<dbReference type="Proteomes" id="UP001642360">
    <property type="component" value="Unassembled WGS sequence"/>
</dbReference>
<dbReference type="Pfam" id="PF05623">
    <property type="entry name" value="DUF789"/>
    <property type="match status" value="1"/>
</dbReference>
<evidence type="ECO:0000313" key="3">
    <source>
        <dbReference type="Proteomes" id="UP001642360"/>
    </source>
</evidence>
<feature type="region of interest" description="Disordered" evidence="1">
    <location>
        <begin position="683"/>
        <end position="705"/>
    </location>
</feature>
<dbReference type="PANTHER" id="PTHR32010:SF18">
    <property type="entry name" value="DUF789 FAMILY PROTEIN"/>
    <property type="match status" value="1"/>
</dbReference>
<protein>
    <submittedName>
        <fullName evidence="2">Uncharacterized protein</fullName>
    </submittedName>
</protein>
<organism evidence="2 3">
    <name type="scientific">Ilex paraguariensis</name>
    <name type="common">yerba mate</name>
    <dbReference type="NCBI Taxonomy" id="185542"/>
    <lineage>
        <taxon>Eukaryota</taxon>
        <taxon>Viridiplantae</taxon>
        <taxon>Streptophyta</taxon>
        <taxon>Embryophyta</taxon>
        <taxon>Tracheophyta</taxon>
        <taxon>Spermatophyta</taxon>
        <taxon>Magnoliopsida</taxon>
        <taxon>eudicotyledons</taxon>
        <taxon>Gunneridae</taxon>
        <taxon>Pentapetalae</taxon>
        <taxon>asterids</taxon>
        <taxon>campanulids</taxon>
        <taxon>Aquifoliales</taxon>
        <taxon>Aquifoliaceae</taxon>
        <taxon>Ilex</taxon>
    </lineage>
</organism>
<comment type="caution">
    <text evidence="2">The sequence shown here is derived from an EMBL/GenBank/DDBJ whole genome shotgun (WGS) entry which is preliminary data.</text>
</comment>
<name>A0ABC8UWZ8_9AQUA</name>
<keyword evidence="3" id="KW-1185">Reference proteome</keyword>
<feature type="compositionally biased region" description="Polar residues" evidence="1">
    <location>
        <begin position="691"/>
        <end position="703"/>
    </location>
</feature>
<feature type="region of interest" description="Disordered" evidence="1">
    <location>
        <begin position="146"/>
        <end position="193"/>
    </location>
</feature>
<feature type="compositionally biased region" description="Basic residues" evidence="1">
    <location>
        <begin position="175"/>
        <end position="189"/>
    </location>
</feature>